<feature type="compositionally biased region" description="Basic residues" evidence="1">
    <location>
        <begin position="232"/>
        <end position="251"/>
    </location>
</feature>
<feature type="compositionally biased region" description="Basic and acidic residues" evidence="1">
    <location>
        <begin position="529"/>
        <end position="566"/>
    </location>
</feature>
<name>A0AAV3ZSX4_9GAST</name>
<feature type="region of interest" description="Disordered" evidence="1">
    <location>
        <begin position="314"/>
        <end position="354"/>
    </location>
</feature>
<feature type="compositionally biased region" description="Basic and acidic residues" evidence="1">
    <location>
        <begin position="1619"/>
        <end position="1636"/>
    </location>
</feature>
<feature type="compositionally biased region" description="Basic and acidic residues" evidence="1">
    <location>
        <begin position="385"/>
        <end position="402"/>
    </location>
</feature>
<feature type="compositionally biased region" description="Acidic residues" evidence="1">
    <location>
        <begin position="316"/>
        <end position="325"/>
    </location>
</feature>
<dbReference type="EMBL" id="BLXT01002714">
    <property type="protein sequence ID" value="GFN96983.1"/>
    <property type="molecule type" value="Genomic_DNA"/>
</dbReference>
<feature type="compositionally biased region" description="Basic and acidic residues" evidence="1">
    <location>
        <begin position="409"/>
        <end position="429"/>
    </location>
</feature>
<feature type="region of interest" description="Disordered" evidence="1">
    <location>
        <begin position="475"/>
        <end position="644"/>
    </location>
</feature>
<feature type="compositionally biased region" description="Basic and acidic residues" evidence="1">
    <location>
        <begin position="487"/>
        <end position="505"/>
    </location>
</feature>
<reference evidence="2 3" key="1">
    <citation type="journal article" date="2021" name="Elife">
        <title>Chloroplast acquisition without the gene transfer in kleptoplastic sea slugs, Plakobranchus ocellatus.</title>
        <authorList>
            <person name="Maeda T."/>
            <person name="Takahashi S."/>
            <person name="Yoshida T."/>
            <person name="Shimamura S."/>
            <person name="Takaki Y."/>
            <person name="Nagai Y."/>
            <person name="Toyoda A."/>
            <person name="Suzuki Y."/>
            <person name="Arimoto A."/>
            <person name="Ishii H."/>
            <person name="Satoh N."/>
            <person name="Nishiyama T."/>
            <person name="Hasebe M."/>
            <person name="Maruyama T."/>
            <person name="Minagawa J."/>
            <person name="Obokata J."/>
            <person name="Shigenobu S."/>
        </authorList>
    </citation>
    <scope>NUCLEOTIDE SEQUENCE [LARGE SCALE GENOMIC DNA]</scope>
</reference>
<feature type="region of interest" description="Disordered" evidence="1">
    <location>
        <begin position="1419"/>
        <end position="1569"/>
    </location>
</feature>
<feature type="compositionally biased region" description="Polar residues" evidence="1">
    <location>
        <begin position="1511"/>
        <end position="1533"/>
    </location>
</feature>
<organism evidence="2 3">
    <name type="scientific">Plakobranchus ocellatus</name>
    <dbReference type="NCBI Taxonomy" id="259542"/>
    <lineage>
        <taxon>Eukaryota</taxon>
        <taxon>Metazoa</taxon>
        <taxon>Spiralia</taxon>
        <taxon>Lophotrochozoa</taxon>
        <taxon>Mollusca</taxon>
        <taxon>Gastropoda</taxon>
        <taxon>Heterobranchia</taxon>
        <taxon>Euthyneura</taxon>
        <taxon>Panpulmonata</taxon>
        <taxon>Sacoglossa</taxon>
        <taxon>Placobranchoidea</taxon>
        <taxon>Plakobranchidae</taxon>
        <taxon>Plakobranchus</taxon>
    </lineage>
</organism>
<feature type="compositionally biased region" description="Basic and acidic residues" evidence="1">
    <location>
        <begin position="1679"/>
        <end position="1699"/>
    </location>
</feature>
<evidence type="ECO:0000256" key="1">
    <source>
        <dbReference type="SAM" id="MobiDB-lite"/>
    </source>
</evidence>
<accession>A0AAV3ZSX4</accession>
<feature type="region of interest" description="Disordered" evidence="1">
    <location>
        <begin position="385"/>
        <end position="458"/>
    </location>
</feature>
<feature type="compositionally biased region" description="Acidic residues" evidence="1">
    <location>
        <begin position="1637"/>
        <end position="1678"/>
    </location>
</feature>
<evidence type="ECO:0000313" key="3">
    <source>
        <dbReference type="Proteomes" id="UP000735302"/>
    </source>
</evidence>
<dbReference type="PROSITE" id="PS50092">
    <property type="entry name" value="TSP1"/>
    <property type="match status" value="1"/>
</dbReference>
<feature type="compositionally biased region" description="Basic residues" evidence="1">
    <location>
        <begin position="1557"/>
        <end position="1567"/>
    </location>
</feature>
<gene>
    <name evidence="2" type="ORF">PoB_002348900</name>
</gene>
<comment type="caution">
    <text evidence="2">The sequence shown here is derived from an EMBL/GenBank/DDBJ whole genome shotgun (WGS) entry which is preliminary data.</text>
</comment>
<feature type="compositionally biased region" description="Basic and acidic residues" evidence="1">
    <location>
        <begin position="441"/>
        <end position="455"/>
    </location>
</feature>
<feature type="region of interest" description="Disordered" evidence="1">
    <location>
        <begin position="788"/>
        <end position="842"/>
    </location>
</feature>
<feature type="region of interest" description="Disordered" evidence="1">
    <location>
        <begin position="729"/>
        <end position="753"/>
    </location>
</feature>
<feature type="compositionally biased region" description="Basic and acidic residues" evidence="1">
    <location>
        <begin position="793"/>
        <end position="820"/>
    </location>
</feature>
<dbReference type="SUPFAM" id="SSF82895">
    <property type="entry name" value="TSP-1 type 1 repeat"/>
    <property type="match status" value="1"/>
</dbReference>
<dbReference type="InterPro" id="IPR036383">
    <property type="entry name" value="TSP1_rpt_sf"/>
</dbReference>
<dbReference type="Proteomes" id="UP000735302">
    <property type="component" value="Unassembled WGS sequence"/>
</dbReference>
<dbReference type="InterPro" id="IPR000884">
    <property type="entry name" value="TSP1_rpt"/>
</dbReference>
<proteinExistence type="predicted"/>
<feature type="compositionally biased region" description="Polar residues" evidence="1">
    <location>
        <begin position="332"/>
        <end position="354"/>
    </location>
</feature>
<feature type="region of interest" description="Disordered" evidence="1">
    <location>
        <begin position="215"/>
        <end position="251"/>
    </location>
</feature>
<feature type="region of interest" description="Disordered" evidence="1">
    <location>
        <begin position="1"/>
        <end position="20"/>
    </location>
</feature>
<sequence>MFHTGTDTGPGLERDTDDPQGIVHTVEVLRNMRPGPGVQYRTSMPVALDETKPDLKRKRRMLGEMNLNGSSLILVDGAREKSKGHRKMGKDFAYQTVTMDSGTKVGTMHGILVEDEEVTSKDDFLHDIERLKNDINAIAILMEADGEVYKRPEFIPTRRRVNDTSRAGEGKVAGLGVAKVFPGSANVEERIVSESHTGNGGDQADVQTHSGLDRVREGNHSESADEETGLNRAKRRDRRRRRKWRLGRRRRSMGAVLHDSETQMMTNGGDLKSLVPLERKKRRFRGRGRVYRYRGGGGRRRYYYRRRGRDVNTTVDADDEVDGVGDDLGGNRTLQNQSDEPLGESKQTQLEKGSTDGLSNLLYYDVPQVLSTNSFDPSIRFDLSSSKKKDETEADGSGDKTSRRTRRNTAKENPKRKRDKDIDKEKDLLSLESDYDYGDYDTDRNALLKDNRGGFDDEDEDKVFDLIYSAKNVELEKMKRKLNNVKKPPENIRESKKPSLDNKQKEKARKQTSAVDGKVKAGATNKTSIPEKQRESERAGGADRKKLERKGVDKKQEGKEREKEWLKQQVKSIRHEKEALKKHSEELRRRLQDRKGEAASEKEAQVEPRTNDDVSYDDREVGFIERNDDYGDEGESYPVYNVGNAGSAGSYEYPSEMEEDVDMGGYAVDELATRLSRVEGKVDDMSDIMRVTLARRLRPAPPALPQYYLPAALRKRRSVSALWKPELDAAPTNTNETKGELKPTLLGKEKPKKVPGQFGSEILNLLDFGRHREQKSLEREVNIGRISQASRRAKFDPDHQEYDKADQEEQKDENTTKSRQADPFIFRLNESRSKSEVQDPDQSITRISLSQIGGIPPTKNQMRLIDSPQTRLQDYNRYDLSWALNEENISHDVAVNFPYAGNDNKLKSGVQDQNMNSGDRRNDSDVIMGGDRVVQAGNSEIDTPVYLDSLLPQEQIVPALRTGSAKQDPIVSSFSSPQGNLRKHPRLFEEGYDKDLGTASSAFDQEHFQQAGRNGRHRHLKSFQNLGIREIVNALSADTIQRLKSNLRALSALGNSTQESLMPENSIDGLYSVFPSMRRTGVFKLPFPVSGSGQSGILRQILEGKRELERIREKLVEAGRINQDRMKRLLEQIRQDDPLSMITQGIKHALPRLSIAPPQYSLNNLLRNNLPHELTRLASMYTNAALKHERYPYLNLLDPIQVRARSGQTALTRLAQMLGQLRRKAEAIERKINLKITRQNKNLAQAKNRQGYWRGGLSSSFDIFGVKPSLASSGLFGRSPRTNSLPLKGFEPVSARPSRWARLILELIKELCRHHRMRRDIIRSWSEWIVDKEKEKKEPQTGIKEEKDPVTENEVKMQNKLHYLMAGFPMSEAEYSLTKRVRDEEIKKDAASDVVKAVIAHTMDTPEDKPYVDTGVAQMLSHGRKKRRSVTISALPGARQRAARSTRSSTQRSPPSTKPQRKPQHKPDKSNGTVKGERVEMQSSFSDDKPKVKADRPNAKRRPFKIEEMNNLFSPLQTDAPSSPPAQTALQANSVSKKSSADKSKKLPSVEFEKMTDKHKKHPRKRGYYPPVVAFGDADYFEGDPPMPPQYDDYQYLLEAISGPKPWDTKIRPYPPDIPEARRKRDVGYKVERYDDVDLDDSVVDDAASEDADLMDYEEEDEPDDDEEEDEEEEEEEEERLKKLESDEERNIQVEDNGKDAEPVVEFAYVAEKMDTKKEPEAPFGWSPWSGCSVTCGAGQRFRISICSEDGDLCQGRRAEEEIEACAVQGKC</sequence>
<feature type="region of interest" description="Disordered" evidence="1">
    <location>
        <begin position="907"/>
        <end position="926"/>
    </location>
</feature>
<protein>
    <submittedName>
        <fullName evidence="2">Uncharacterized protein</fullName>
    </submittedName>
</protein>
<dbReference type="Gene3D" id="2.20.100.10">
    <property type="entry name" value="Thrombospondin type-1 (TSP1) repeat"/>
    <property type="match status" value="1"/>
</dbReference>
<dbReference type="SMART" id="SM00209">
    <property type="entry name" value="TSP1"/>
    <property type="match status" value="1"/>
</dbReference>
<feature type="region of interest" description="Disordered" evidence="1">
    <location>
        <begin position="1605"/>
        <end position="1699"/>
    </location>
</feature>
<keyword evidence="3" id="KW-1185">Reference proteome</keyword>
<feature type="compositionally biased region" description="Basic and acidic residues" evidence="1">
    <location>
        <begin position="573"/>
        <end position="629"/>
    </location>
</feature>
<dbReference type="Pfam" id="PF00090">
    <property type="entry name" value="TSP_1"/>
    <property type="match status" value="1"/>
</dbReference>
<feature type="compositionally biased region" description="Basic and acidic residues" evidence="1">
    <location>
        <begin position="1465"/>
        <end position="1508"/>
    </location>
</feature>
<evidence type="ECO:0000313" key="2">
    <source>
        <dbReference type="EMBL" id="GFN96983.1"/>
    </source>
</evidence>
<feature type="compositionally biased region" description="Low complexity" evidence="1">
    <location>
        <begin position="1438"/>
        <end position="1455"/>
    </location>
</feature>